<dbReference type="EMBL" id="JARJCW010000017">
    <property type="protein sequence ID" value="KAJ7215454.1"/>
    <property type="molecule type" value="Genomic_DNA"/>
</dbReference>
<dbReference type="Proteomes" id="UP001219525">
    <property type="component" value="Unassembled WGS sequence"/>
</dbReference>
<sequence length="131" mass="14667">MIMLLQAPRSLTHMWLRCKLLKFSATSKVEAPVFALRLLITSRLPDRLPAWKPMTLLVLFGGAEQPRQRKLSARVMEEEGVWMQALAEADDDGAIKIAVRTKMWGSVSAVLRVVGNLSKPLETPLDLSPYP</sequence>
<keyword evidence="2" id="KW-1185">Reference proteome</keyword>
<reference evidence="1" key="1">
    <citation type="submission" date="2023-03" db="EMBL/GenBank/DDBJ databases">
        <title>Massive genome expansion in bonnet fungi (Mycena s.s.) driven by repeated elements and novel gene families across ecological guilds.</title>
        <authorList>
            <consortium name="Lawrence Berkeley National Laboratory"/>
            <person name="Harder C.B."/>
            <person name="Miyauchi S."/>
            <person name="Viragh M."/>
            <person name="Kuo A."/>
            <person name="Thoen E."/>
            <person name="Andreopoulos B."/>
            <person name="Lu D."/>
            <person name="Skrede I."/>
            <person name="Drula E."/>
            <person name="Henrissat B."/>
            <person name="Morin E."/>
            <person name="Kohler A."/>
            <person name="Barry K."/>
            <person name="LaButti K."/>
            <person name="Morin E."/>
            <person name="Salamov A."/>
            <person name="Lipzen A."/>
            <person name="Mereny Z."/>
            <person name="Hegedus B."/>
            <person name="Baldrian P."/>
            <person name="Stursova M."/>
            <person name="Weitz H."/>
            <person name="Taylor A."/>
            <person name="Grigoriev I.V."/>
            <person name="Nagy L.G."/>
            <person name="Martin F."/>
            <person name="Kauserud H."/>
        </authorList>
    </citation>
    <scope>NUCLEOTIDE SEQUENCE</scope>
    <source>
        <strain evidence="1">9144</strain>
    </source>
</reference>
<dbReference type="AlphaFoldDB" id="A0AAD6YI67"/>
<protein>
    <submittedName>
        <fullName evidence="1">Uncharacterized protein</fullName>
    </submittedName>
</protein>
<proteinExistence type="predicted"/>
<name>A0AAD6YI67_9AGAR</name>
<evidence type="ECO:0000313" key="1">
    <source>
        <dbReference type="EMBL" id="KAJ7215454.1"/>
    </source>
</evidence>
<organism evidence="1 2">
    <name type="scientific">Mycena pura</name>
    <dbReference type="NCBI Taxonomy" id="153505"/>
    <lineage>
        <taxon>Eukaryota</taxon>
        <taxon>Fungi</taxon>
        <taxon>Dikarya</taxon>
        <taxon>Basidiomycota</taxon>
        <taxon>Agaricomycotina</taxon>
        <taxon>Agaricomycetes</taxon>
        <taxon>Agaricomycetidae</taxon>
        <taxon>Agaricales</taxon>
        <taxon>Marasmiineae</taxon>
        <taxon>Mycenaceae</taxon>
        <taxon>Mycena</taxon>
    </lineage>
</organism>
<gene>
    <name evidence="1" type="ORF">GGX14DRAFT_391882</name>
</gene>
<evidence type="ECO:0000313" key="2">
    <source>
        <dbReference type="Proteomes" id="UP001219525"/>
    </source>
</evidence>
<comment type="caution">
    <text evidence="1">The sequence shown here is derived from an EMBL/GenBank/DDBJ whole genome shotgun (WGS) entry which is preliminary data.</text>
</comment>
<accession>A0AAD6YI67</accession>